<keyword evidence="2" id="KW-1185">Reference proteome</keyword>
<dbReference type="AlphaFoldDB" id="A0A2U3BB62"/>
<dbReference type="InterPro" id="IPR036255">
    <property type="entry name" value="YgfB-like_sf"/>
</dbReference>
<evidence type="ECO:0000313" key="2">
    <source>
        <dbReference type="Proteomes" id="UP000245362"/>
    </source>
</evidence>
<name>A0A2U3BB62_9VIBR</name>
<evidence type="ECO:0000313" key="1">
    <source>
        <dbReference type="EMBL" id="PWI33954.1"/>
    </source>
</evidence>
<dbReference type="SUPFAM" id="SSF101327">
    <property type="entry name" value="YgfB-like"/>
    <property type="match status" value="1"/>
</dbReference>
<dbReference type="Pfam" id="PF03695">
    <property type="entry name" value="UPF0149"/>
    <property type="match status" value="1"/>
</dbReference>
<reference evidence="1 2" key="1">
    <citation type="submission" date="2018-05" db="EMBL/GenBank/DDBJ databases">
        <title>Vibrio limimaris sp. nov., isolated from marine sediment.</title>
        <authorList>
            <person name="Li C.-M."/>
        </authorList>
    </citation>
    <scope>NUCLEOTIDE SEQUENCE [LARGE SCALE GENOMIC DNA]</scope>
    <source>
        <strain evidence="1 2">E4404</strain>
    </source>
</reference>
<sequence>MTLQEFLLIPELHNKLVSEAETRGFVTAMAAAPHLINPSEWLPYLWGNNEENPFEDGAQFEQYAHLIVELWNHTRETLLDGSWQWPEGYNLDEKDIITESVRGFAAGMLDGWHITKDDWETIMPADSEDSALMGGFILSLSMLYDPETSVETLTQQGVEGLDQFEEIYKAMPMMACGLTQRAAMLVDGE</sequence>
<accession>A0A2U3BB62</accession>
<dbReference type="Proteomes" id="UP000245362">
    <property type="component" value="Unassembled WGS sequence"/>
</dbReference>
<dbReference type="InterPro" id="IPR011978">
    <property type="entry name" value="YgfB-like"/>
</dbReference>
<organism evidence="1 2">
    <name type="scientific">Vibrio albus</name>
    <dbReference type="NCBI Taxonomy" id="2200953"/>
    <lineage>
        <taxon>Bacteria</taxon>
        <taxon>Pseudomonadati</taxon>
        <taxon>Pseudomonadota</taxon>
        <taxon>Gammaproteobacteria</taxon>
        <taxon>Vibrionales</taxon>
        <taxon>Vibrionaceae</taxon>
        <taxon>Vibrio</taxon>
    </lineage>
</organism>
<gene>
    <name evidence="1" type="ORF">DI392_07065</name>
</gene>
<protein>
    <submittedName>
        <fullName evidence="1">YecA family protein</fullName>
    </submittedName>
</protein>
<dbReference type="EMBL" id="QFWT01000003">
    <property type="protein sequence ID" value="PWI33954.1"/>
    <property type="molecule type" value="Genomic_DNA"/>
</dbReference>
<comment type="caution">
    <text evidence="1">The sequence shown here is derived from an EMBL/GenBank/DDBJ whole genome shotgun (WGS) entry which is preliminary data.</text>
</comment>
<dbReference type="RefSeq" id="WP_109319206.1">
    <property type="nucleotide sequence ID" value="NZ_QFWT01000003.1"/>
</dbReference>
<proteinExistence type="predicted"/>
<dbReference type="OrthoDB" id="570299at2"/>
<dbReference type="NCBIfam" id="TIGR02292">
    <property type="entry name" value="ygfB_yecA"/>
    <property type="match status" value="1"/>
</dbReference>